<dbReference type="AlphaFoldDB" id="A0AAN8JLY8"/>
<accession>A0AAN8JLY8</accession>
<comment type="caution">
    <text evidence="2">The sequence shown here is derived from an EMBL/GenBank/DDBJ whole genome shotgun (WGS) entry which is preliminary data.</text>
</comment>
<proteinExistence type="predicted"/>
<dbReference type="Gene3D" id="2.40.50.40">
    <property type="match status" value="1"/>
</dbReference>
<reference evidence="2 3" key="1">
    <citation type="submission" date="2024-01" db="EMBL/GenBank/DDBJ databases">
        <title>The genome of the rayed Mediterranean limpet Patella caerulea (Linnaeus, 1758).</title>
        <authorList>
            <person name="Anh-Thu Weber A."/>
            <person name="Halstead-Nussloch G."/>
        </authorList>
    </citation>
    <scope>NUCLEOTIDE SEQUENCE [LARGE SCALE GENOMIC DNA]</scope>
    <source>
        <strain evidence="2">AATW-2023a</strain>
        <tissue evidence="2">Whole specimen</tissue>
    </source>
</reference>
<keyword evidence="3" id="KW-1185">Reference proteome</keyword>
<evidence type="ECO:0000259" key="1">
    <source>
        <dbReference type="PROSITE" id="PS50013"/>
    </source>
</evidence>
<evidence type="ECO:0000313" key="3">
    <source>
        <dbReference type="Proteomes" id="UP001347796"/>
    </source>
</evidence>
<dbReference type="SUPFAM" id="SSF54160">
    <property type="entry name" value="Chromo domain-like"/>
    <property type="match status" value="1"/>
</dbReference>
<dbReference type="InterPro" id="IPR000953">
    <property type="entry name" value="Chromo/chromo_shadow_dom"/>
</dbReference>
<dbReference type="PROSITE" id="PS50013">
    <property type="entry name" value="CHROMO_2"/>
    <property type="match status" value="1"/>
</dbReference>
<protein>
    <recommendedName>
        <fullName evidence="1">Chromo domain-containing protein</fullName>
    </recommendedName>
</protein>
<dbReference type="EMBL" id="JAZGQO010000008">
    <property type="protein sequence ID" value="KAK6179392.1"/>
    <property type="molecule type" value="Genomic_DNA"/>
</dbReference>
<dbReference type="Proteomes" id="UP001347796">
    <property type="component" value="Unassembled WGS sequence"/>
</dbReference>
<organism evidence="2 3">
    <name type="scientific">Patella caerulea</name>
    <name type="common">Rayed Mediterranean limpet</name>
    <dbReference type="NCBI Taxonomy" id="87958"/>
    <lineage>
        <taxon>Eukaryota</taxon>
        <taxon>Metazoa</taxon>
        <taxon>Spiralia</taxon>
        <taxon>Lophotrochozoa</taxon>
        <taxon>Mollusca</taxon>
        <taxon>Gastropoda</taxon>
        <taxon>Patellogastropoda</taxon>
        <taxon>Patelloidea</taxon>
        <taxon>Patellidae</taxon>
        <taxon>Patella</taxon>
    </lineage>
</organism>
<name>A0AAN8JLY8_PATCE</name>
<gene>
    <name evidence="2" type="ORF">SNE40_011764</name>
</gene>
<feature type="domain" description="Chromo" evidence="1">
    <location>
        <begin position="135"/>
        <end position="167"/>
    </location>
</feature>
<sequence>MEQIIPSKLAQMLKVIAINSEPHHWRIENESDKVSVNLTWVKQPQIHPSTSTDLPRVQSFNECGEINEDTNQLGVSIISETVDQGTESYTCTHSSGTNHKFLSDQTSTDRPIQALKTSCPKKESHRFKIAANEGPEIEQVWQKKINHSGAIEYLIKWRNRPTSENTWLIENRLDKDLRDYLKTQKIPGPVPDIKRHKTYLPQPAPQEKLKEYGLVSDSPHQDGKRCMINFKFCDRETGIVYYQVERRIFVTCQIFQQTYEWEWEEKFLRDDPEFHKNMQPFLLRIPYSKNMWTQKI</sequence>
<dbReference type="Pfam" id="PF00385">
    <property type="entry name" value="Chromo"/>
    <property type="match status" value="1"/>
</dbReference>
<dbReference type="InterPro" id="IPR016197">
    <property type="entry name" value="Chromo-like_dom_sf"/>
</dbReference>
<dbReference type="InterPro" id="IPR023780">
    <property type="entry name" value="Chromo_domain"/>
</dbReference>
<evidence type="ECO:0000313" key="2">
    <source>
        <dbReference type="EMBL" id="KAK6179392.1"/>
    </source>
</evidence>